<keyword evidence="5" id="KW-1185">Reference proteome</keyword>
<evidence type="ECO:0000259" key="3">
    <source>
        <dbReference type="PROSITE" id="PS51371"/>
    </source>
</evidence>
<protein>
    <submittedName>
        <fullName evidence="4">CBS domain-containing protein</fullName>
    </submittedName>
</protein>
<evidence type="ECO:0000313" key="4">
    <source>
        <dbReference type="EMBL" id="MEZ0474851.1"/>
    </source>
</evidence>
<organism evidence="4 5">
    <name type="scientific">Luteimonas salinilitoris</name>
    <dbReference type="NCBI Taxonomy" id="3237697"/>
    <lineage>
        <taxon>Bacteria</taxon>
        <taxon>Pseudomonadati</taxon>
        <taxon>Pseudomonadota</taxon>
        <taxon>Gammaproteobacteria</taxon>
        <taxon>Lysobacterales</taxon>
        <taxon>Lysobacteraceae</taxon>
        <taxon>Luteimonas</taxon>
    </lineage>
</organism>
<proteinExistence type="predicted"/>
<dbReference type="InterPro" id="IPR000644">
    <property type="entry name" value="CBS_dom"/>
</dbReference>
<dbReference type="SMART" id="SM00116">
    <property type="entry name" value="CBS"/>
    <property type="match status" value="2"/>
</dbReference>
<dbReference type="CDD" id="cd04622">
    <property type="entry name" value="CBS_pair_HRP1_like"/>
    <property type="match status" value="1"/>
</dbReference>
<reference evidence="4 5" key="1">
    <citation type="submission" date="2024-07" db="EMBL/GenBank/DDBJ databases">
        <title>Luteimonas salilacus sp. nov., isolated from the shore soil of Salt Lake in Tibet of China.</title>
        <authorList>
            <person name="Zhang X."/>
            <person name="Li A."/>
        </authorList>
    </citation>
    <scope>NUCLEOTIDE SEQUENCE [LARGE SCALE GENOMIC DNA]</scope>
    <source>
        <strain evidence="4 5">B3-2-R+30</strain>
    </source>
</reference>
<sequence>MKVSEMMTRNVRLASPDQTIRDAATVMAEQDIGSLPVGDNDRLVGMITDRDIVVRAIAKGRGADTHVRDVMTEDIKYCYDDEDADRITRDMADLHLRRLPVINRDKRLVGIVSLANVTRIGDGKAAETVLQGVAQPH</sequence>
<keyword evidence="1 2" id="KW-0129">CBS domain</keyword>
<gene>
    <name evidence="4" type="ORF">AB6713_09490</name>
</gene>
<feature type="domain" description="CBS" evidence="3">
    <location>
        <begin position="71"/>
        <end position="128"/>
    </location>
</feature>
<name>A0ABV4HQ24_9GAMM</name>
<feature type="domain" description="CBS" evidence="3">
    <location>
        <begin position="7"/>
        <end position="65"/>
    </location>
</feature>
<dbReference type="PANTHER" id="PTHR43080:SF2">
    <property type="entry name" value="CBS DOMAIN-CONTAINING PROTEIN"/>
    <property type="match status" value="1"/>
</dbReference>
<dbReference type="EMBL" id="JBFWIC010000010">
    <property type="protein sequence ID" value="MEZ0474851.1"/>
    <property type="molecule type" value="Genomic_DNA"/>
</dbReference>
<dbReference type="PROSITE" id="PS51371">
    <property type="entry name" value="CBS"/>
    <property type="match status" value="2"/>
</dbReference>
<comment type="caution">
    <text evidence="4">The sequence shown here is derived from an EMBL/GenBank/DDBJ whole genome shotgun (WGS) entry which is preliminary data.</text>
</comment>
<dbReference type="PANTHER" id="PTHR43080">
    <property type="entry name" value="CBS DOMAIN-CONTAINING PROTEIN CBSX3, MITOCHONDRIAL"/>
    <property type="match status" value="1"/>
</dbReference>
<dbReference type="InterPro" id="IPR051257">
    <property type="entry name" value="Diverse_CBS-Domain"/>
</dbReference>
<dbReference type="RefSeq" id="WP_370564516.1">
    <property type="nucleotide sequence ID" value="NZ_JBFWIB010000008.1"/>
</dbReference>
<dbReference type="Proteomes" id="UP001566331">
    <property type="component" value="Unassembled WGS sequence"/>
</dbReference>
<dbReference type="Gene3D" id="3.10.580.10">
    <property type="entry name" value="CBS-domain"/>
    <property type="match status" value="1"/>
</dbReference>
<dbReference type="InterPro" id="IPR046342">
    <property type="entry name" value="CBS_dom_sf"/>
</dbReference>
<evidence type="ECO:0000256" key="1">
    <source>
        <dbReference type="ARBA" id="ARBA00023122"/>
    </source>
</evidence>
<evidence type="ECO:0000313" key="5">
    <source>
        <dbReference type="Proteomes" id="UP001566331"/>
    </source>
</evidence>
<accession>A0ABV4HQ24</accession>
<dbReference type="SUPFAM" id="SSF54631">
    <property type="entry name" value="CBS-domain pair"/>
    <property type="match status" value="1"/>
</dbReference>
<evidence type="ECO:0000256" key="2">
    <source>
        <dbReference type="PROSITE-ProRule" id="PRU00703"/>
    </source>
</evidence>
<dbReference type="Pfam" id="PF00571">
    <property type="entry name" value="CBS"/>
    <property type="match status" value="2"/>
</dbReference>